<dbReference type="STRING" id="363870.NG54_06165"/>
<protein>
    <recommendedName>
        <fullName evidence="1">Nudix hydrolase domain-containing protein</fullName>
    </recommendedName>
</protein>
<dbReference type="EMBL" id="JRUN01000013">
    <property type="protein sequence ID" value="KHD85953.1"/>
    <property type="molecule type" value="Genomic_DNA"/>
</dbReference>
<dbReference type="InterPro" id="IPR015797">
    <property type="entry name" value="NUDIX_hydrolase-like_dom_sf"/>
</dbReference>
<name>A0A0A6VER5_9BACI</name>
<gene>
    <name evidence="2" type="ORF">NG54_06165</name>
</gene>
<accession>A0A0A6VER5</accession>
<dbReference type="Gene3D" id="3.90.79.10">
    <property type="entry name" value="Nucleoside Triphosphate Pyrophosphohydrolase"/>
    <property type="match status" value="1"/>
</dbReference>
<dbReference type="Proteomes" id="UP000030588">
    <property type="component" value="Unassembled WGS sequence"/>
</dbReference>
<evidence type="ECO:0000313" key="3">
    <source>
        <dbReference type="Proteomes" id="UP000030588"/>
    </source>
</evidence>
<evidence type="ECO:0000259" key="1">
    <source>
        <dbReference type="PROSITE" id="PS51462"/>
    </source>
</evidence>
<organism evidence="2 3">
    <name type="scientific">Heyndrickxia ginsengihumi</name>
    <dbReference type="NCBI Taxonomy" id="363870"/>
    <lineage>
        <taxon>Bacteria</taxon>
        <taxon>Bacillati</taxon>
        <taxon>Bacillota</taxon>
        <taxon>Bacilli</taxon>
        <taxon>Bacillales</taxon>
        <taxon>Bacillaceae</taxon>
        <taxon>Heyndrickxia</taxon>
    </lineage>
</organism>
<evidence type="ECO:0000313" key="2">
    <source>
        <dbReference type="EMBL" id="KHD85953.1"/>
    </source>
</evidence>
<dbReference type="AlphaFoldDB" id="A0A0A6VER5"/>
<feature type="domain" description="Nudix hydrolase" evidence="1">
    <location>
        <begin position="20"/>
        <end position="146"/>
    </location>
</feature>
<dbReference type="Pfam" id="PF00293">
    <property type="entry name" value="NUDIX"/>
    <property type="match status" value="1"/>
</dbReference>
<reference evidence="2 3" key="1">
    <citation type="submission" date="2014-10" db="EMBL/GenBank/DDBJ databases">
        <title>Draft genome of phytase producing Bacillus ginsengihumi strain M2.11.</title>
        <authorList>
            <person name="Toymentseva A."/>
            <person name="Boulygina E.A."/>
            <person name="Kazakov S.V."/>
            <person name="Kayumov I."/>
            <person name="Suleimanova A.D."/>
            <person name="Mardanova A.M."/>
            <person name="Maria S.N."/>
            <person name="Sergey M.Y."/>
            <person name="Sharipova M.R."/>
        </authorList>
    </citation>
    <scope>NUCLEOTIDE SEQUENCE [LARGE SCALE GENOMIC DNA]</scope>
    <source>
        <strain evidence="2 3">M2.11</strain>
    </source>
</reference>
<dbReference type="PROSITE" id="PS51462">
    <property type="entry name" value="NUDIX"/>
    <property type="match status" value="1"/>
</dbReference>
<dbReference type="SUPFAM" id="SSF55811">
    <property type="entry name" value="Nudix"/>
    <property type="match status" value="1"/>
</dbReference>
<dbReference type="InterPro" id="IPR000086">
    <property type="entry name" value="NUDIX_hydrolase_dom"/>
</dbReference>
<comment type="caution">
    <text evidence="2">The sequence shown here is derived from an EMBL/GenBank/DDBJ whole genome shotgun (WGS) entry which is preliminary data.</text>
</comment>
<sequence>MKALDEKRVFGTKKPGVQYTSTLSTYAVIFNLKKDQVGILRTDEHYVLPGGEMVQNESDIECLQRKIKEEIGANIEVGCHLGNAVDYYYSPRDSQYVRNEGDFYLGKLSRQEEHHNHMFEWMSPNEAIEKLWLDHQKWAVQEGVNVMQTSSLF</sequence>
<proteinExistence type="predicted"/>